<dbReference type="Proteomes" id="UP000720189">
    <property type="component" value="Unassembled WGS sequence"/>
</dbReference>
<proteinExistence type="predicted"/>
<accession>A0A9P9FY02</accession>
<organism evidence="1 2">
    <name type="scientific">Fusarium redolens</name>
    <dbReference type="NCBI Taxonomy" id="48865"/>
    <lineage>
        <taxon>Eukaryota</taxon>
        <taxon>Fungi</taxon>
        <taxon>Dikarya</taxon>
        <taxon>Ascomycota</taxon>
        <taxon>Pezizomycotina</taxon>
        <taxon>Sordariomycetes</taxon>
        <taxon>Hypocreomycetidae</taxon>
        <taxon>Hypocreales</taxon>
        <taxon>Nectriaceae</taxon>
        <taxon>Fusarium</taxon>
        <taxon>Fusarium redolens species complex</taxon>
    </lineage>
</organism>
<gene>
    <name evidence="1" type="ORF">BKA55DRAFT_599837</name>
</gene>
<evidence type="ECO:0000313" key="1">
    <source>
        <dbReference type="EMBL" id="KAH7213379.1"/>
    </source>
</evidence>
<dbReference type="PROSITE" id="PS51257">
    <property type="entry name" value="PROKAR_LIPOPROTEIN"/>
    <property type="match status" value="1"/>
</dbReference>
<evidence type="ECO:0000313" key="2">
    <source>
        <dbReference type="Proteomes" id="UP000720189"/>
    </source>
</evidence>
<keyword evidence="2" id="KW-1185">Reference proteome</keyword>
<dbReference type="EMBL" id="JAGMUX010000030">
    <property type="protein sequence ID" value="KAH7213379.1"/>
    <property type="molecule type" value="Genomic_DNA"/>
</dbReference>
<comment type="caution">
    <text evidence="1">The sequence shown here is derived from an EMBL/GenBank/DDBJ whole genome shotgun (WGS) entry which is preliminary data.</text>
</comment>
<reference evidence="1" key="1">
    <citation type="journal article" date="2021" name="Nat. Commun.">
        <title>Genetic determinants of endophytism in the Arabidopsis root mycobiome.</title>
        <authorList>
            <person name="Mesny F."/>
            <person name="Miyauchi S."/>
            <person name="Thiergart T."/>
            <person name="Pickel B."/>
            <person name="Atanasova L."/>
            <person name="Karlsson M."/>
            <person name="Huettel B."/>
            <person name="Barry K.W."/>
            <person name="Haridas S."/>
            <person name="Chen C."/>
            <person name="Bauer D."/>
            <person name="Andreopoulos W."/>
            <person name="Pangilinan J."/>
            <person name="LaButti K."/>
            <person name="Riley R."/>
            <person name="Lipzen A."/>
            <person name="Clum A."/>
            <person name="Drula E."/>
            <person name="Henrissat B."/>
            <person name="Kohler A."/>
            <person name="Grigoriev I.V."/>
            <person name="Martin F.M."/>
            <person name="Hacquard S."/>
        </authorList>
    </citation>
    <scope>NUCLEOTIDE SEQUENCE</scope>
    <source>
        <strain evidence="1">MPI-CAGE-AT-0023</strain>
    </source>
</reference>
<dbReference type="GeneID" id="70226403"/>
<sequence length="192" mass="22452">MDKKRNLGRLDCNWDTCSPRNRSVYLWHAGLWTACRESYTVVSKYWKEYGWPDVPAQMQDRNRGGRNWFMFEELFVNWKPISVLAENPQGQRKLQKFRKLAVKFDPSWNDELAIATRNTRISQFSPALAFMIRVLLDVAYQRVDGPKLMVIDDVSQWATLRRRGNPLRAADCGHGSPRLFVHTQATKNLQYG</sequence>
<name>A0A9P9FY02_FUSRE</name>
<protein>
    <submittedName>
        <fullName evidence="1">Uncharacterized protein</fullName>
    </submittedName>
</protein>
<dbReference type="OrthoDB" id="3596450at2759"/>
<dbReference type="RefSeq" id="XP_046041827.1">
    <property type="nucleotide sequence ID" value="XM_046196449.1"/>
</dbReference>
<dbReference type="AlphaFoldDB" id="A0A9P9FY02"/>